<evidence type="ECO:0000313" key="1">
    <source>
        <dbReference type="EMBL" id="GAF99526.1"/>
    </source>
</evidence>
<dbReference type="AlphaFoldDB" id="X0UJT2"/>
<protein>
    <submittedName>
        <fullName evidence="1">Uncharacterized protein</fullName>
    </submittedName>
</protein>
<dbReference type="EMBL" id="BARS01028763">
    <property type="protein sequence ID" value="GAF99526.1"/>
    <property type="molecule type" value="Genomic_DNA"/>
</dbReference>
<name>X0UJT2_9ZZZZ</name>
<accession>X0UJT2</accession>
<sequence length="68" mass="7716">MKIKNLTGKDVEACCSFRFRGLTISASTISSPPNSILVYNKKQEDLYEAVSIEDAIAWVVKNPRHWNM</sequence>
<proteinExistence type="predicted"/>
<gene>
    <name evidence="1" type="ORF">S01H1_45051</name>
</gene>
<comment type="caution">
    <text evidence="1">The sequence shown here is derived from an EMBL/GenBank/DDBJ whole genome shotgun (WGS) entry which is preliminary data.</text>
</comment>
<organism evidence="1">
    <name type="scientific">marine sediment metagenome</name>
    <dbReference type="NCBI Taxonomy" id="412755"/>
    <lineage>
        <taxon>unclassified sequences</taxon>
        <taxon>metagenomes</taxon>
        <taxon>ecological metagenomes</taxon>
    </lineage>
</organism>
<reference evidence="1" key="1">
    <citation type="journal article" date="2014" name="Front. Microbiol.">
        <title>High frequency of phylogenetically diverse reductive dehalogenase-homologous genes in deep subseafloor sedimentary metagenomes.</title>
        <authorList>
            <person name="Kawai M."/>
            <person name="Futagami T."/>
            <person name="Toyoda A."/>
            <person name="Takaki Y."/>
            <person name="Nishi S."/>
            <person name="Hori S."/>
            <person name="Arai W."/>
            <person name="Tsubouchi T."/>
            <person name="Morono Y."/>
            <person name="Uchiyama I."/>
            <person name="Ito T."/>
            <person name="Fujiyama A."/>
            <person name="Inagaki F."/>
            <person name="Takami H."/>
        </authorList>
    </citation>
    <scope>NUCLEOTIDE SEQUENCE</scope>
    <source>
        <strain evidence="1">Expedition CK06-06</strain>
    </source>
</reference>